<feature type="compositionally biased region" description="Basic and acidic residues" evidence="1">
    <location>
        <begin position="20"/>
        <end position="37"/>
    </location>
</feature>
<evidence type="ECO:0000313" key="3">
    <source>
        <dbReference type="Proteomes" id="UP000324800"/>
    </source>
</evidence>
<accession>A0A5J4QYZ2</accession>
<comment type="caution">
    <text evidence="2">The sequence shown here is derived from an EMBL/GenBank/DDBJ whole genome shotgun (WGS) entry which is preliminary data.</text>
</comment>
<protein>
    <submittedName>
        <fullName evidence="2">Uncharacterized protein</fullName>
    </submittedName>
</protein>
<sequence>MIETEKEVSALEARNKHRRDNLDKENETSTLEKQRTELTRTLRKDYIDSNPTLQVDRKNLRSPRLPSYIEQSIALEVDERLPLPNQVNNMQDAMLINTTILPLRINFNQGSGPRLNLTYPPPELANNNQLLFFEQQAINNRNRVHQPLQLSAPVNPVQPNSPQIQYQIRQVDPQEEEDLDKQILQLQEVRDMLQLRFQQEVHDTIFGEIDCPSDLNNNEMNKQSQSEDSEEAKDPLS</sequence>
<dbReference type="Proteomes" id="UP000324800">
    <property type="component" value="Unassembled WGS sequence"/>
</dbReference>
<feature type="compositionally biased region" description="Polar residues" evidence="1">
    <location>
        <begin position="214"/>
        <end position="226"/>
    </location>
</feature>
<evidence type="ECO:0000313" key="2">
    <source>
        <dbReference type="EMBL" id="KAA6326802.1"/>
    </source>
</evidence>
<organism evidence="2 3">
    <name type="scientific">Streblomastix strix</name>
    <dbReference type="NCBI Taxonomy" id="222440"/>
    <lineage>
        <taxon>Eukaryota</taxon>
        <taxon>Metamonada</taxon>
        <taxon>Preaxostyla</taxon>
        <taxon>Oxymonadida</taxon>
        <taxon>Streblomastigidae</taxon>
        <taxon>Streblomastix</taxon>
    </lineage>
</organism>
<feature type="region of interest" description="Disordered" evidence="1">
    <location>
        <begin position="208"/>
        <end position="237"/>
    </location>
</feature>
<evidence type="ECO:0000256" key="1">
    <source>
        <dbReference type="SAM" id="MobiDB-lite"/>
    </source>
</evidence>
<reference evidence="2 3" key="1">
    <citation type="submission" date="2019-03" db="EMBL/GenBank/DDBJ databases">
        <title>Single cell metagenomics reveals metabolic interactions within the superorganism composed of flagellate Streblomastix strix and complex community of Bacteroidetes bacteria on its surface.</title>
        <authorList>
            <person name="Treitli S.C."/>
            <person name="Kolisko M."/>
            <person name="Husnik F."/>
            <person name="Keeling P."/>
            <person name="Hampl V."/>
        </authorList>
    </citation>
    <scope>NUCLEOTIDE SEQUENCE [LARGE SCALE GENOMIC DNA]</scope>
    <source>
        <strain evidence="2">ST1C</strain>
    </source>
</reference>
<name>A0A5J4QYZ2_9EUKA</name>
<proteinExistence type="predicted"/>
<feature type="non-terminal residue" evidence="2">
    <location>
        <position position="237"/>
    </location>
</feature>
<dbReference type="EMBL" id="SNRW01043749">
    <property type="protein sequence ID" value="KAA6326802.1"/>
    <property type="molecule type" value="Genomic_DNA"/>
</dbReference>
<gene>
    <name evidence="2" type="ORF">EZS28_053899</name>
</gene>
<dbReference type="AlphaFoldDB" id="A0A5J4QYZ2"/>
<feature type="region of interest" description="Disordered" evidence="1">
    <location>
        <begin position="1"/>
        <end position="37"/>
    </location>
</feature>